<dbReference type="Pfam" id="PF13202">
    <property type="entry name" value="EF-hand_5"/>
    <property type="match status" value="1"/>
</dbReference>
<feature type="compositionally biased region" description="Basic and acidic residues" evidence="3">
    <location>
        <begin position="538"/>
        <end position="558"/>
    </location>
</feature>
<dbReference type="AlphaFoldDB" id="A0A368KWS3"/>
<dbReference type="PROSITE" id="PS51829">
    <property type="entry name" value="P_HOMO_B"/>
    <property type="match status" value="1"/>
</dbReference>
<dbReference type="GO" id="GO:0005509">
    <property type="term" value="F:calcium ion binding"/>
    <property type="evidence" value="ECO:0007669"/>
    <property type="project" value="InterPro"/>
</dbReference>
<sequence length="567" mass="63382">MQRLTTTRHPQTWACLLAGAAWLLLLPSLAHAQGEWIRRFDDDRNGYVEPDEISERGRRYLEEIAVPYGISLSRPNSVEKLEQAARLHAQRRNGSSSATARTSSGDEPTMKGFGIDPDQKLIPAFGIGEVKYDYIQADVDEAEATMRRWDRDRDGKLNAGEIEQAKWDGEDPKTSDLNNDRELSIGELTQRYARRRTIAQRAVMSLGSIGDAGSRAIDQRNDWRALSGAGASSNGDRGSDSLAKSIVERYDFNRNDQLEPQEMTAVGISVAKVDYNRDGAVDAQELSQYLFNTMERSANARQEAIPTWFFERDSDGDQQVLMSEFTDQWDETALSQFASYDHNQDGIITIEEVLALDTVAGGAYANNQAEVLLPRSTIVSEIEVGEDYLIGDLNVQLSITHTYTEQLDGYLIGPNGQRIELFTGVGGSDDHFDKTIFDDDTGERITRSRAPFRGTYQPEALEKRQPGLNYFRGKNLKGTWQLMIRASRSERSGVLHGWSLIVKPSQEAIDDPNAAQEQLKEADAAAAANAQQQPPADARNDQQRSEERPARDGSPPRDFRRRFGARP</sequence>
<evidence type="ECO:0000313" key="7">
    <source>
        <dbReference type="EMBL" id="RCS53914.1"/>
    </source>
</evidence>
<evidence type="ECO:0000256" key="4">
    <source>
        <dbReference type="SAM" id="SignalP"/>
    </source>
</evidence>
<dbReference type="InterPro" id="IPR002884">
    <property type="entry name" value="P_dom"/>
</dbReference>
<dbReference type="GO" id="GO:0006508">
    <property type="term" value="P:proteolysis"/>
    <property type="evidence" value="ECO:0007669"/>
    <property type="project" value="UniProtKB-KW"/>
</dbReference>
<evidence type="ECO:0000259" key="6">
    <source>
        <dbReference type="PROSITE" id="PS51829"/>
    </source>
</evidence>
<feature type="compositionally biased region" description="Low complexity" evidence="3">
    <location>
        <begin position="92"/>
        <end position="105"/>
    </location>
</feature>
<dbReference type="Gene3D" id="2.60.120.260">
    <property type="entry name" value="Galactose-binding domain-like"/>
    <property type="match status" value="1"/>
</dbReference>
<reference evidence="7 8" key="1">
    <citation type="submission" date="2018-07" db="EMBL/GenBank/DDBJ databases">
        <title>Comparative genomes isolates from brazilian mangrove.</title>
        <authorList>
            <person name="De Araujo J.E."/>
            <person name="Taketani R.G."/>
            <person name="Silva M.C.P."/>
            <person name="Lourenco M.V."/>
            <person name="Oliveira V.M."/>
            <person name="Andreote F.D."/>
        </authorList>
    </citation>
    <scope>NUCLEOTIDE SEQUENCE [LARGE SCALE GENOMIC DNA]</scope>
    <source>
        <strain evidence="7 8">HEX PRIS-MGV</strain>
    </source>
</reference>
<feature type="domain" description="P/Homo B" evidence="6">
    <location>
        <begin position="358"/>
        <end position="510"/>
    </location>
</feature>
<proteinExistence type="predicted"/>
<evidence type="ECO:0000256" key="3">
    <source>
        <dbReference type="SAM" id="MobiDB-lite"/>
    </source>
</evidence>
<feature type="domain" description="EF-hand" evidence="5">
    <location>
        <begin position="328"/>
        <end position="363"/>
    </location>
</feature>
<dbReference type="InterPro" id="IPR008979">
    <property type="entry name" value="Galactose-bd-like_sf"/>
</dbReference>
<dbReference type="InterPro" id="IPR011992">
    <property type="entry name" value="EF-hand-dom_pair"/>
</dbReference>
<keyword evidence="2" id="KW-0378">Hydrolase</keyword>
<dbReference type="EMBL" id="QPEX01000010">
    <property type="protein sequence ID" value="RCS53914.1"/>
    <property type="molecule type" value="Genomic_DNA"/>
</dbReference>
<feature type="compositionally biased region" description="Low complexity" evidence="3">
    <location>
        <begin position="524"/>
        <end position="537"/>
    </location>
</feature>
<dbReference type="InterPro" id="IPR002048">
    <property type="entry name" value="EF_hand_dom"/>
</dbReference>
<evidence type="ECO:0000256" key="1">
    <source>
        <dbReference type="ARBA" id="ARBA00022670"/>
    </source>
</evidence>
<keyword evidence="4" id="KW-0732">Signal</keyword>
<evidence type="ECO:0000313" key="8">
    <source>
        <dbReference type="Proteomes" id="UP000253562"/>
    </source>
</evidence>
<dbReference type="SUPFAM" id="SSF49785">
    <property type="entry name" value="Galactose-binding domain-like"/>
    <property type="match status" value="1"/>
</dbReference>
<feature type="region of interest" description="Disordered" evidence="3">
    <location>
        <begin position="86"/>
        <end position="115"/>
    </location>
</feature>
<organism evidence="7 8">
    <name type="scientific">Bremerella cremea</name>
    <dbReference type="NCBI Taxonomy" id="1031537"/>
    <lineage>
        <taxon>Bacteria</taxon>
        <taxon>Pseudomonadati</taxon>
        <taxon>Planctomycetota</taxon>
        <taxon>Planctomycetia</taxon>
        <taxon>Pirellulales</taxon>
        <taxon>Pirellulaceae</taxon>
        <taxon>Bremerella</taxon>
    </lineage>
</organism>
<feature type="signal peptide" evidence="4">
    <location>
        <begin position="1"/>
        <end position="32"/>
    </location>
</feature>
<gene>
    <name evidence="7" type="ORF">DTL42_01735</name>
</gene>
<comment type="caution">
    <text evidence="7">The sequence shown here is derived from an EMBL/GenBank/DDBJ whole genome shotgun (WGS) entry which is preliminary data.</text>
</comment>
<dbReference type="OrthoDB" id="247802at2"/>
<evidence type="ECO:0000256" key="2">
    <source>
        <dbReference type="ARBA" id="ARBA00022801"/>
    </source>
</evidence>
<dbReference type="SUPFAM" id="SSF47473">
    <property type="entry name" value="EF-hand"/>
    <property type="match status" value="1"/>
</dbReference>
<accession>A0A368KWS3</accession>
<evidence type="ECO:0000259" key="5">
    <source>
        <dbReference type="PROSITE" id="PS50222"/>
    </source>
</evidence>
<dbReference type="InterPro" id="IPR018247">
    <property type="entry name" value="EF_Hand_1_Ca_BS"/>
</dbReference>
<feature type="chain" id="PRO_5016942486" evidence="4">
    <location>
        <begin position="33"/>
        <end position="567"/>
    </location>
</feature>
<dbReference type="GO" id="GO:0004252">
    <property type="term" value="F:serine-type endopeptidase activity"/>
    <property type="evidence" value="ECO:0007669"/>
    <property type="project" value="InterPro"/>
</dbReference>
<dbReference type="PROSITE" id="PS00018">
    <property type="entry name" value="EF_HAND_1"/>
    <property type="match status" value="4"/>
</dbReference>
<dbReference type="Gene3D" id="1.10.238.10">
    <property type="entry name" value="EF-hand"/>
    <property type="match status" value="2"/>
</dbReference>
<keyword evidence="1" id="KW-0645">Protease</keyword>
<name>A0A368KWS3_9BACT</name>
<dbReference type="PROSITE" id="PS50222">
    <property type="entry name" value="EF_HAND_2"/>
    <property type="match status" value="1"/>
</dbReference>
<protein>
    <submittedName>
        <fullName evidence="7">Calcium sensor EFh</fullName>
    </submittedName>
</protein>
<dbReference type="RefSeq" id="WP_114366978.1">
    <property type="nucleotide sequence ID" value="NZ_QPEX01000010.1"/>
</dbReference>
<feature type="region of interest" description="Disordered" evidence="3">
    <location>
        <begin position="511"/>
        <end position="567"/>
    </location>
</feature>
<dbReference type="Pfam" id="PF01483">
    <property type="entry name" value="P_proprotein"/>
    <property type="match status" value="1"/>
</dbReference>
<dbReference type="Proteomes" id="UP000253562">
    <property type="component" value="Unassembled WGS sequence"/>
</dbReference>